<dbReference type="Proteomes" id="UP001374584">
    <property type="component" value="Unassembled WGS sequence"/>
</dbReference>
<dbReference type="AlphaFoldDB" id="A0AAN9RLB7"/>
<keyword evidence="2" id="KW-1185">Reference proteome</keyword>
<sequence>MINNRAEAVKQVTVGDVMNSWPIDTFVLPLSVFHVAINIGMCAPTVLPGEGNSILVGKNLGRRNLIKKKTYMEVKITGRL</sequence>
<evidence type="ECO:0000313" key="2">
    <source>
        <dbReference type="Proteomes" id="UP001374584"/>
    </source>
</evidence>
<gene>
    <name evidence="1" type="ORF">VNO80_02268</name>
</gene>
<reference evidence="1 2" key="1">
    <citation type="submission" date="2024-01" db="EMBL/GenBank/DDBJ databases">
        <title>The genomes of 5 underutilized Papilionoideae crops provide insights into root nodulation and disease resistanc.</title>
        <authorList>
            <person name="Jiang F."/>
        </authorList>
    </citation>
    <scope>NUCLEOTIDE SEQUENCE [LARGE SCALE GENOMIC DNA]</scope>
    <source>
        <strain evidence="1">JINMINGXINNONG_FW02</strain>
        <tissue evidence="1">Leaves</tissue>
    </source>
</reference>
<comment type="caution">
    <text evidence="1">The sequence shown here is derived from an EMBL/GenBank/DDBJ whole genome shotgun (WGS) entry which is preliminary data.</text>
</comment>
<organism evidence="1 2">
    <name type="scientific">Phaseolus coccineus</name>
    <name type="common">Scarlet runner bean</name>
    <name type="synonym">Phaseolus multiflorus</name>
    <dbReference type="NCBI Taxonomy" id="3886"/>
    <lineage>
        <taxon>Eukaryota</taxon>
        <taxon>Viridiplantae</taxon>
        <taxon>Streptophyta</taxon>
        <taxon>Embryophyta</taxon>
        <taxon>Tracheophyta</taxon>
        <taxon>Spermatophyta</taxon>
        <taxon>Magnoliopsida</taxon>
        <taxon>eudicotyledons</taxon>
        <taxon>Gunneridae</taxon>
        <taxon>Pentapetalae</taxon>
        <taxon>rosids</taxon>
        <taxon>fabids</taxon>
        <taxon>Fabales</taxon>
        <taxon>Fabaceae</taxon>
        <taxon>Papilionoideae</taxon>
        <taxon>50 kb inversion clade</taxon>
        <taxon>NPAAA clade</taxon>
        <taxon>indigoferoid/millettioid clade</taxon>
        <taxon>Phaseoleae</taxon>
        <taxon>Phaseolus</taxon>
    </lineage>
</organism>
<accession>A0AAN9RLB7</accession>
<proteinExistence type="predicted"/>
<protein>
    <submittedName>
        <fullName evidence="1">Uncharacterized protein</fullName>
    </submittedName>
</protein>
<dbReference type="EMBL" id="JAYMYR010000002">
    <property type="protein sequence ID" value="KAK7376851.1"/>
    <property type="molecule type" value="Genomic_DNA"/>
</dbReference>
<name>A0AAN9RLB7_PHACN</name>
<evidence type="ECO:0000313" key="1">
    <source>
        <dbReference type="EMBL" id="KAK7376851.1"/>
    </source>
</evidence>